<feature type="compositionally biased region" description="Low complexity" evidence="1">
    <location>
        <begin position="110"/>
        <end position="139"/>
    </location>
</feature>
<keyword evidence="3" id="KW-1185">Reference proteome</keyword>
<protein>
    <submittedName>
        <fullName evidence="2">Uncharacterized protein</fullName>
    </submittedName>
</protein>
<feature type="compositionally biased region" description="Polar residues" evidence="1">
    <location>
        <begin position="424"/>
        <end position="440"/>
    </location>
</feature>
<evidence type="ECO:0000313" key="3">
    <source>
        <dbReference type="Proteomes" id="UP000051952"/>
    </source>
</evidence>
<feature type="compositionally biased region" description="Low complexity" evidence="1">
    <location>
        <begin position="174"/>
        <end position="186"/>
    </location>
</feature>
<feature type="compositionally biased region" description="Pro residues" evidence="1">
    <location>
        <begin position="408"/>
        <end position="420"/>
    </location>
</feature>
<feature type="compositionally biased region" description="Pro residues" evidence="1">
    <location>
        <begin position="779"/>
        <end position="788"/>
    </location>
</feature>
<feature type="region of interest" description="Disordered" evidence="1">
    <location>
        <begin position="519"/>
        <end position="565"/>
    </location>
</feature>
<feature type="region of interest" description="Disordered" evidence="1">
    <location>
        <begin position="850"/>
        <end position="892"/>
    </location>
</feature>
<feature type="compositionally biased region" description="Basic and acidic residues" evidence="1">
    <location>
        <begin position="363"/>
        <end position="373"/>
    </location>
</feature>
<feature type="compositionally biased region" description="Gly residues" evidence="1">
    <location>
        <begin position="187"/>
        <end position="201"/>
    </location>
</feature>
<feature type="region of interest" description="Disordered" evidence="1">
    <location>
        <begin position="221"/>
        <end position="265"/>
    </location>
</feature>
<gene>
    <name evidence="2" type="ORF">BSAL_68475</name>
</gene>
<organism evidence="2 3">
    <name type="scientific">Bodo saltans</name>
    <name type="common">Flagellated protozoan</name>
    <dbReference type="NCBI Taxonomy" id="75058"/>
    <lineage>
        <taxon>Eukaryota</taxon>
        <taxon>Discoba</taxon>
        <taxon>Euglenozoa</taxon>
        <taxon>Kinetoplastea</taxon>
        <taxon>Metakinetoplastina</taxon>
        <taxon>Eubodonida</taxon>
        <taxon>Bodonidae</taxon>
        <taxon>Bodo</taxon>
    </lineage>
</organism>
<feature type="compositionally biased region" description="Basic and acidic residues" evidence="1">
    <location>
        <begin position="1436"/>
        <end position="1450"/>
    </location>
</feature>
<feature type="region of interest" description="Disordered" evidence="1">
    <location>
        <begin position="1124"/>
        <end position="1157"/>
    </location>
</feature>
<feature type="region of interest" description="Disordered" evidence="1">
    <location>
        <begin position="1434"/>
        <end position="1473"/>
    </location>
</feature>
<feature type="compositionally biased region" description="Low complexity" evidence="1">
    <location>
        <begin position="1137"/>
        <end position="1153"/>
    </location>
</feature>
<name>A0A0S4IUL6_BODSA</name>
<feature type="compositionally biased region" description="Low complexity" evidence="1">
    <location>
        <begin position="789"/>
        <end position="802"/>
    </location>
</feature>
<feature type="compositionally biased region" description="Low complexity" evidence="1">
    <location>
        <begin position="541"/>
        <end position="552"/>
    </location>
</feature>
<feature type="compositionally biased region" description="Polar residues" evidence="1">
    <location>
        <begin position="553"/>
        <end position="565"/>
    </location>
</feature>
<feature type="region of interest" description="Disordered" evidence="1">
    <location>
        <begin position="698"/>
        <end position="803"/>
    </location>
</feature>
<feature type="compositionally biased region" description="Polar residues" evidence="1">
    <location>
        <begin position="242"/>
        <end position="253"/>
    </location>
</feature>
<dbReference type="OMA" id="DEARIFQ"/>
<dbReference type="Proteomes" id="UP000051952">
    <property type="component" value="Unassembled WGS sequence"/>
</dbReference>
<feature type="compositionally biased region" description="Polar residues" evidence="1">
    <location>
        <begin position="94"/>
        <end position="105"/>
    </location>
</feature>
<dbReference type="VEuPathDB" id="TriTrypDB:BSAL_68475"/>
<feature type="compositionally biased region" description="Polar residues" evidence="1">
    <location>
        <begin position="759"/>
        <end position="776"/>
    </location>
</feature>
<evidence type="ECO:0000256" key="1">
    <source>
        <dbReference type="SAM" id="MobiDB-lite"/>
    </source>
</evidence>
<feature type="compositionally biased region" description="Acidic residues" evidence="1">
    <location>
        <begin position="223"/>
        <end position="232"/>
    </location>
</feature>
<feature type="region of interest" description="Disordered" evidence="1">
    <location>
        <begin position="171"/>
        <end position="204"/>
    </location>
</feature>
<accession>A0A0S4IUL6</accession>
<feature type="region of interest" description="Disordered" evidence="1">
    <location>
        <begin position="626"/>
        <end position="653"/>
    </location>
</feature>
<evidence type="ECO:0000313" key="2">
    <source>
        <dbReference type="EMBL" id="CUF98333.1"/>
    </source>
</evidence>
<feature type="compositionally biased region" description="Polar residues" evidence="1">
    <location>
        <begin position="698"/>
        <end position="717"/>
    </location>
</feature>
<feature type="region of interest" description="Disordered" evidence="1">
    <location>
        <begin position="393"/>
        <end position="444"/>
    </location>
</feature>
<sequence>MSSAPPSRRRGDDIQELLRAVATSDTSDDDDDDKGVVPHTKISSTAAQPVNVGQPLARSTDGGNRGAVANTTTNAKNYLAVSEFSSDSDDGGSNVASHQRRSASAATVRGASLASTALPPATTTAGSSTSSIPAAAAAASRRRRHMHNNGALSHVSSDDDDEHTAAPIRSTSMGAESAAAPNSGAGAASGGGSRHGGGFRLGSGVHTVSASRRQELHALQLSDDSDDNDDGNDPTMIVHGTAGSSSKAAQSHNTTLNTTVDPTPTPTYLHRGEAVAVADLRGEALVAAIEDANARYRTKRGSGGGRQTTISTVEVFETSTTSVVSRGAKSTTQEIASTTTTTVARAVASHGDGTSGNRSVVHRARDEDDRSAVTDEILNVSAVGGGGASAAVSSAASTAAPTDHNETAPPPVGGSGPMPPQQQRASTPTQHHSRSSSKMMANSDDDLFRADDLRIQPYQPKDEGVDEAQYAGRGGAVVGVGSGDAVKTDEVNIALTATSSTAMSPSPRDEFPQMYADASSRGGVERVGGATRQPTAGNGGAPSSSGAAAVVGQQRTTLQRNDDSSLSFVQDDEDSLLNVSGIPPSHISTAAANRGAVTGAKKSISPSPSVTGRQRQPLLSLSTAAITKKSRQERSGNHSALREGSALSEGRADTTVNSIQFELDGSLAHHPRGSHFDPMQEDRTSLVFSPAPDLASSSLVFTTGTSPNDGSLPTSPGQRRGGRGRSGTGATSAGGRKISPPPEADLNNPQPHATHKGSRPSSTTTTLKANGASSKVSAPLPPPPPRPQYVPQHQQRSSSSSSALRVMYDQAVRKRMYTNAKHEQLRAASAHVEMKECTFAPKITVKGSRAVSSAQQQQRPPNSARLVSGAASVGDVNDEGVGGADRPHNDYHNTSAQRRQRLLHEARGVERDGDLAECTFAPKVEPISAALVQRAREQAQAANTPLPTTTERLHLDSKRRAVELAHNTEISLKELRGSRPATKRSEDAIMSHVESLQRFQQRREETIQRLTQEEEQRHQRPSTQVKSNELLVDPDAVVHRLLHRAPSSSRGTADESNASAATMTAPQVNAVSRELALRRRETMLSEWFTALSGGVPMQTRGVDIAELDLVALFTVAQQPPLLGLGTSHAESPGRNTSVSPSRSASAPVSEVSSLTTSGSHQALARSLSTLRRTDEFHSIVAALLDYQRTRPATAPLPTSSSVNHNNEIVGGGGGMSSWWLTFAQFRAILHRVEHRGGPQLWSRRGPQQAIAHYREQQEQLNPTSRSATTEMRGDKEDEARIFQRLFSHQTCATWQKHKGIAGGNSAAAASYAILDKENQLHDHRTHGGDMEASGRRRMCSVAALEAHKAELSFAVAEEMNSSGYVEAWQPTKGERHDQTYAASPRDLEETKRHQSHALLKRRLEDNVGALDEEENESIDALLASLDAVVATRRHNKDMPSEVRPTYDGDHHHHHHRAPHDVDDPRGFQTPPPQTHDDDVSYVVLSPVPPPAAPPLAAAGQLDKIVAAASPSSSGSLAVVTVRGAPTTANNDKVVFVDGCEDLLLACAAANSSLVANSSSTQKKITTQRKLDLVEVTTTTTTTTTRRTGTANTATNVFYNTVKSTAATATTTTSGSAVVAVDMGGGNQQQHHAGGRIAASFISAREQRQAEEKRRLRELGKRLATVAVAGVR</sequence>
<dbReference type="EMBL" id="CYKH01000474">
    <property type="protein sequence ID" value="CUF98333.1"/>
    <property type="molecule type" value="Genomic_DNA"/>
</dbReference>
<feature type="region of interest" description="Disordered" evidence="1">
    <location>
        <begin position="347"/>
        <end position="373"/>
    </location>
</feature>
<proteinExistence type="predicted"/>
<feature type="region of interest" description="Disordered" evidence="1">
    <location>
        <begin position="1"/>
        <end position="144"/>
    </location>
</feature>
<reference evidence="3" key="1">
    <citation type="submission" date="2015-09" db="EMBL/GenBank/DDBJ databases">
        <authorList>
            <consortium name="Pathogen Informatics"/>
        </authorList>
    </citation>
    <scope>NUCLEOTIDE SEQUENCE [LARGE SCALE GENOMIC DNA]</scope>
    <source>
        <strain evidence="3">Lake Konstanz</strain>
    </source>
</reference>